<keyword evidence="2" id="KW-1185">Reference proteome</keyword>
<dbReference type="EMBL" id="BAABGA010000029">
    <property type="protein sequence ID" value="GAA4452929.1"/>
    <property type="molecule type" value="Genomic_DNA"/>
</dbReference>
<evidence type="ECO:0000313" key="2">
    <source>
        <dbReference type="Proteomes" id="UP001500840"/>
    </source>
</evidence>
<protein>
    <submittedName>
        <fullName evidence="1">Uncharacterized protein</fullName>
    </submittedName>
</protein>
<comment type="caution">
    <text evidence="1">The sequence shown here is derived from an EMBL/GenBank/DDBJ whole genome shotgun (WGS) entry which is preliminary data.</text>
</comment>
<gene>
    <name evidence="1" type="ORF">GCM10023156_23060</name>
</gene>
<proteinExistence type="predicted"/>
<evidence type="ECO:0000313" key="1">
    <source>
        <dbReference type="EMBL" id="GAA4452929.1"/>
    </source>
</evidence>
<dbReference type="Proteomes" id="UP001500840">
    <property type="component" value="Unassembled WGS sequence"/>
</dbReference>
<accession>A0ABP8MQS2</accession>
<reference evidence="2" key="1">
    <citation type="journal article" date="2019" name="Int. J. Syst. Evol. Microbiol.">
        <title>The Global Catalogue of Microorganisms (GCM) 10K type strain sequencing project: providing services to taxonomists for standard genome sequencing and annotation.</title>
        <authorList>
            <consortium name="The Broad Institute Genomics Platform"/>
            <consortium name="The Broad Institute Genome Sequencing Center for Infectious Disease"/>
            <person name="Wu L."/>
            <person name="Ma J."/>
        </authorList>
    </citation>
    <scope>NUCLEOTIDE SEQUENCE [LARGE SCALE GENOMIC DNA]</scope>
    <source>
        <strain evidence="2">JCM 17759</strain>
    </source>
</reference>
<organism evidence="1 2">
    <name type="scientific">Novipirellula rosea</name>
    <dbReference type="NCBI Taxonomy" id="1031540"/>
    <lineage>
        <taxon>Bacteria</taxon>
        <taxon>Pseudomonadati</taxon>
        <taxon>Planctomycetota</taxon>
        <taxon>Planctomycetia</taxon>
        <taxon>Pirellulales</taxon>
        <taxon>Pirellulaceae</taxon>
        <taxon>Novipirellula</taxon>
    </lineage>
</organism>
<sequence>MLVNRESRHPLYENAPFSVNGTRVAKTSSDFKERLRPPQEACDLPEAKMLAAEAVKTIAGSTSAPETLDEVRYR</sequence>
<name>A0ABP8MQS2_9BACT</name>